<dbReference type="AlphaFoldDB" id="A0A5C4TAX8"/>
<name>A0A5C4TAX8_9BACL</name>
<dbReference type="SUPFAM" id="SSF46689">
    <property type="entry name" value="Homeodomain-like"/>
    <property type="match status" value="2"/>
</dbReference>
<dbReference type="GO" id="GO:0003700">
    <property type="term" value="F:DNA-binding transcription factor activity"/>
    <property type="evidence" value="ECO:0007669"/>
    <property type="project" value="InterPro"/>
</dbReference>
<dbReference type="SMART" id="SM00342">
    <property type="entry name" value="HTH_ARAC"/>
    <property type="match status" value="1"/>
</dbReference>
<dbReference type="Pfam" id="PF12833">
    <property type="entry name" value="HTH_18"/>
    <property type="match status" value="1"/>
</dbReference>
<keyword evidence="1" id="KW-0805">Transcription regulation</keyword>
<dbReference type="EMBL" id="VDCQ01000012">
    <property type="protein sequence ID" value="TNJ66244.1"/>
    <property type="molecule type" value="Genomic_DNA"/>
</dbReference>
<dbReference type="PANTHER" id="PTHR43280:SF2">
    <property type="entry name" value="HTH-TYPE TRANSCRIPTIONAL REGULATOR EXSA"/>
    <property type="match status" value="1"/>
</dbReference>
<dbReference type="Proteomes" id="UP000307943">
    <property type="component" value="Unassembled WGS sequence"/>
</dbReference>
<evidence type="ECO:0000256" key="2">
    <source>
        <dbReference type="ARBA" id="ARBA00023125"/>
    </source>
</evidence>
<evidence type="ECO:0000256" key="1">
    <source>
        <dbReference type="ARBA" id="ARBA00023015"/>
    </source>
</evidence>
<dbReference type="GO" id="GO:0043565">
    <property type="term" value="F:sequence-specific DNA binding"/>
    <property type="evidence" value="ECO:0007669"/>
    <property type="project" value="InterPro"/>
</dbReference>
<sequence length="292" mass="32947">MDDNDSQLKGGYALEAHYDHLAAAFVRTLVEVHGAYRTSLGANAYYNGHKKEPTTRCALLFALRGRATFLFNGTRKAVLEPGKALLGGLGMTLEIETGPSGFEYVLIHYLPAENTQPVAFRRMTEVTELHADVDPQMLQMMDRMIGLAGVPGQLELLEKKTLFHLLLGRVLVAERNRQNRESLPMIEQAVDYIHRFYMEPLTLEQIAGSFGMKPKYFSYLFHKYTGISPMNYLIEYRMNRAQEMLQDPSSSVRDIAGCVGYTDAYYFSRLFKKRKGIAPNEVKSGVRGNSPS</sequence>
<keyword evidence="6" id="KW-1185">Reference proteome</keyword>
<dbReference type="OrthoDB" id="9807321at2"/>
<dbReference type="InterPro" id="IPR018060">
    <property type="entry name" value="HTH_AraC"/>
</dbReference>
<keyword evidence="2" id="KW-0238">DNA-binding</keyword>
<accession>A0A5C4TAX8</accession>
<reference evidence="5 6" key="1">
    <citation type="submission" date="2019-05" db="EMBL/GenBank/DDBJ databases">
        <title>We sequenced the genome of Paenibacillus hemerocallicola KCTC 33185 for further insight into its adaptation and study the phylogeny of Paenibacillus.</title>
        <authorList>
            <person name="Narsing Rao M.P."/>
        </authorList>
    </citation>
    <scope>NUCLEOTIDE SEQUENCE [LARGE SCALE GENOMIC DNA]</scope>
    <source>
        <strain evidence="5 6">KCTC 33185</strain>
    </source>
</reference>
<organism evidence="5 6">
    <name type="scientific">Paenibacillus hemerocallicola</name>
    <dbReference type="NCBI Taxonomy" id="1172614"/>
    <lineage>
        <taxon>Bacteria</taxon>
        <taxon>Bacillati</taxon>
        <taxon>Bacillota</taxon>
        <taxon>Bacilli</taxon>
        <taxon>Bacillales</taxon>
        <taxon>Paenibacillaceae</taxon>
        <taxon>Paenibacillus</taxon>
    </lineage>
</organism>
<evidence type="ECO:0000313" key="6">
    <source>
        <dbReference type="Proteomes" id="UP000307943"/>
    </source>
</evidence>
<dbReference type="PROSITE" id="PS01124">
    <property type="entry name" value="HTH_ARAC_FAMILY_2"/>
    <property type="match status" value="1"/>
</dbReference>
<dbReference type="Gene3D" id="1.10.10.60">
    <property type="entry name" value="Homeodomain-like"/>
    <property type="match status" value="2"/>
</dbReference>
<keyword evidence="3" id="KW-0804">Transcription</keyword>
<proteinExistence type="predicted"/>
<evidence type="ECO:0000313" key="5">
    <source>
        <dbReference type="EMBL" id="TNJ66244.1"/>
    </source>
</evidence>
<dbReference type="PANTHER" id="PTHR43280">
    <property type="entry name" value="ARAC-FAMILY TRANSCRIPTIONAL REGULATOR"/>
    <property type="match status" value="1"/>
</dbReference>
<gene>
    <name evidence="5" type="ORF">FE784_11255</name>
</gene>
<evidence type="ECO:0000256" key="3">
    <source>
        <dbReference type="ARBA" id="ARBA00023163"/>
    </source>
</evidence>
<dbReference type="InterPro" id="IPR009057">
    <property type="entry name" value="Homeodomain-like_sf"/>
</dbReference>
<evidence type="ECO:0000259" key="4">
    <source>
        <dbReference type="PROSITE" id="PS01124"/>
    </source>
</evidence>
<protein>
    <submittedName>
        <fullName evidence="5">Helix-turn-helix transcriptional regulator</fullName>
    </submittedName>
</protein>
<feature type="domain" description="HTH araC/xylS-type" evidence="4">
    <location>
        <begin position="187"/>
        <end position="285"/>
    </location>
</feature>
<comment type="caution">
    <text evidence="5">The sequence shown here is derived from an EMBL/GenBank/DDBJ whole genome shotgun (WGS) entry which is preliminary data.</text>
</comment>